<accession>A0A1E3P3E1</accession>
<keyword evidence="3" id="KW-1185">Reference proteome</keyword>
<reference evidence="2 3" key="1">
    <citation type="journal article" date="2016" name="Proc. Natl. Acad. Sci. U.S.A.">
        <title>Comparative genomics of biotechnologically important yeasts.</title>
        <authorList>
            <person name="Riley R."/>
            <person name="Haridas S."/>
            <person name="Wolfe K.H."/>
            <person name="Lopes M.R."/>
            <person name="Hittinger C.T."/>
            <person name="Goeker M."/>
            <person name="Salamov A.A."/>
            <person name="Wisecaver J.H."/>
            <person name="Long T.M."/>
            <person name="Calvey C.H."/>
            <person name="Aerts A.L."/>
            <person name="Barry K.W."/>
            <person name="Choi C."/>
            <person name="Clum A."/>
            <person name="Coughlan A.Y."/>
            <person name="Deshpande S."/>
            <person name="Douglass A.P."/>
            <person name="Hanson S.J."/>
            <person name="Klenk H.-P."/>
            <person name="LaButti K.M."/>
            <person name="Lapidus A."/>
            <person name="Lindquist E.A."/>
            <person name="Lipzen A.M."/>
            <person name="Meier-Kolthoff J.P."/>
            <person name="Ohm R.A."/>
            <person name="Otillar R.P."/>
            <person name="Pangilinan J.L."/>
            <person name="Peng Y."/>
            <person name="Rokas A."/>
            <person name="Rosa C.A."/>
            <person name="Scheuner C."/>
            <person name="Sibirny A.A."/>
            <person name="Slot J.C."/>
            <person name="Stielow J.B."/>
            <person name="Sun H."/>
            <person name="Kurtzman C.P."/>
            <person name="Blackwell M."/>
            <person name="Grigoriev I.V."/>
            <person name="Jeffries T.W."/>
        </authorList>
    </citation>
    <scope>NUCLEOTIDE SEQUENCE [LARGE SCALE GENOMIC DNA]</scope>
    <source>
        <strain evidence="3">ATCC 58044 / CBS 1984 / NCYC 433 / NRRL Y-366-8</strain>
    </source>
</reference>
<evidence type="ECO:0000313" key="2">
    <source>
        <dbReference type="EMBL" id="ODQ59412.1"/>
    </source>
</evidence>
<protein>
    <submittedName>
        <fullName evidence="2">Uncharacterized protein</fullName>
    </submittedName>
</protein>
<proteinExistence type="predicted"/>
<dbReference type="GeneID" id="30202225"/>
<evidence type="ECO:0000256" key="1">
    <source>
        <dbReference type="SAM" id="SignalP"/>
    </source>
</evidence>
<feature type="chain" id="PRO_5009133636" evidence="1">
    <location>
        <begin position="18"/>
        <end position="536"/>
    </location>
</feature>
<organism evidence="2 3">
    <name type="scientific">Wickerhamomyces anomalus (strain ATCC 58044 / CBS 1984 / NCYC 433 / NRRL Y-366-8)</name>
    <name type="common">Yeast</name>
    <name type="synonym">Hansenula anomala</name>
    <dbReference type="NCBI Taxonomy" id="683960"/>
    <lineage>
        <taxon>Eukaryota</taxon>
        <taxon>Fungi</taxon>
        <taxon>Dikarya</taxon>
        <taxon>Ascomycota</taxon>
        <taxon>Saccharomycotina</taxon>
        <taxon>Saccharomycetes</taxon>
        <taxon>Phaffomycetales</taxon>
        <taxon>Wickerhamomycetaceae</taxon>
        <taxon>Wickerhamomyces</taxon>
    </lineage>
</organism>
<feature type="signal peptide" evidence="1">
    <location>
        <begin position="1"/>
        <end position="17"/>
    </location>
</feature>
<sequence>MIIFAWFCFYLFPVGHGFSINPFDTRSVSARVFGSLTDLNEFIGDDEGFHYLREHTEVLDAGKDPQMEAGLQMMISHYDEPEVRQELEDMSWQSLDVELEILNDKLETIYQRLLEFSKILVSLTDEDFFEMGDKLLANKEYYDKIMRDEVDPLSFFQDWVQAKSADDDELITVMSIDQIEVLEDVLIAEDGVKYWDPDASYEMIEKYMVKETAETKLEELFEATGILKLIKKTIKKIKLFFSLLLKLFKLAKVLKLKEIKTCLKIMKTIEKIKKCLMLIKSVLIKKIKKFIKGFPFNVLYKIKMVILLILKIIKKILWEIKYIIMELLIKLYYFLKKLKRVPIVLKIYIKQEIYERLGGEDHDQQEAWDDFGEWDDQVNEEWREYNDIETVYDDGLQYAIGSGHKPKELDMLFKKSFTAQEYSELERDDFNHEVIYAFEDIEDSILEKRDVFEHTLNYETLDNETFNVTVPSFNMSLGSDFLEKLKDINVVVIHENKTDQALKEPAAESSSGTINYGYWLMYALPGLWVFFTQVFN</sequence>
<dbReference type="AlphaFoldDB" id="A0A1E3P3E1"/>
<dbReference type="OrthoDB" id="10571080at2759"/>
<name>A0A1E3P3E1_WICAA</name>
<dbReference type="Proteomes" id="UP000094112">
    <property type="component" value="Unassembled WGS sequence"/>
</dbReference>
<dbReference type="EMBL" id="KV454211">
    <property type="protein sequence ID" value="ODQ59412.1"/>
    <property type="molecule type" value="Genomic_DNA"/>
</dbReference>
<dbReference type="RefSeq" id="XP_019038619.1">
    <property type="nucleotide sequence ID" value="XM_019184979.1"/>
</dbReference>
<gene>
    <name evidence="2" type="ORF">WICANDRAFT_79927</name>
</gene>
<keyword evidence="1" id="KW-0732">Signal</keyword>
<evidence type="ECO:0000313" key="3">
    <source>
        <dbReference type="Proteomes" id="UP000094112"/>
    </source>
</evidence>